<sequence length="447" mass="50043">MIKPGNAPPPPPPPAKLPTKIKSGNAPPPPPPCEIQQNGSPLPKLKPLHWDKVRAAPDHSMVWDKIRSSSFELDEEMIESLFGYKTQSSVKSEEVKSKTASPSITKHVLEHQRLQNITILLKALNASTEQVCDALMQGRGMSVQQLEALVKMSPSKEEEEKLLSYKGDLNDLDPAEKFIKALLNIPFAFPRIEAMLYIETFEDEVFHLRKSFEMLEEACKELRSSRLFLRLLEAVLKTGNRMNVGTIRGGAKAFKLDALLKLADVKGTDGKTTLLHFVVQEIIRSECSCAKDVMTSDKKLKPKADEKEEEHRTIMGLDLVLGLSNELSNVKKTASMDLDVLISSVSNLSNGMNQLKHLVEIESGGSFVGSLNLFLKHAERVIGELKDEEKRVLLHVREITEYYHGSVSKDEANPLRIFVIVKDFLSMLDRVCKDVRSLKNSPAIPFR</sequence>
<dbReference type="EMBL" id="CM037019">
    <property type="protein sequence ID" value="KAH7672467.1"/>
    <property type="molecule type" value="Genomic_DNA"/>
</dbReference>
<dbReference type="Proteomes" id="UP000827976">
    <property type="component" value="Chromosome 9"/>
</dbReference>
<organism evidence="1 2">
    <name type="scientific">Dioscorea alata</name>
    <name type="common">Purple yam</name>
    <dbReference type="NCBI Taxonomy" id="55571"/>
    <lineage>
        <taxon>Eukaryota</taxon>
        <taxon>Viridiplantae</taxon>
        <taxon>Streptophyta</taxon>
        <taxon>Embryophyta</taxon>
        <taxon>Tracheophyta</taxon>
        <taxon>Spermatophyta</taxon>
        <taxon>Magnoliopsida</taxon>
        <taxon>Liliopsida</taxon>
        <taxon>Dioscoreales</taxon>
        <taxon>Dioscoreaceae</taxon>
        <taxon>Dioscorea</taxon>
    </lineage>
</organism>
<keyword evidence="2" id="KW-1185">Reference proteome</keyword>
<protein>
    <submittedName>
        <fullName evidence="1">ArsR-like helix-turn-helix domain-containing protein</fullName>
    </submittedName>
</protein>
<proteinExistence type="predicted"/>
<evidence type="ECO:0000313" key="2">
    <source>
        <dbReference type="Proteomes" id="UP000827976"/>
    </source>
</evidence>
<comment type="caution">
    <text evidence="1">The sequence shown here is derived from an EMBL/GenBank/DDBJ whole genome shotgun (WGS) entry which is preliminary data.</text>
</comment>
<reference evidence="2" key="1">
    <citation type="journal article" date="2022" name="Nat. Commun.">
        <title>Chromosome evolution and the genetic basis of agronomically important traits in greater yam.</title>
        <authorList>
            <person name="Bredeson J.V."/>
            <person name="Lyons J.B."/>
            <person name="Oniyinde I.O."/>
            <person name="Okereke N.R."/>
            <person name="Kolade O."/>
            <person name="Nnabue I."/>
            <person name="Nwadili C.O."/>
            <person name="Hribova E."/>
            <person name="Parker M."/>
            <person name="Nwogha J."/>
            <person name="Shu S."/>
            <person name="Carlson J."/>
            <person name="Kariba R."/>
            <person name="Muthemba S."/>
            <person name="Knop K."/>
            <person name="Barton G.J."/>
            <person name="Sherwood A.V."/>
            <person name="Lopez-Montes A."/>
            <person name="Asiedu R."/>
            <person name="Jamnadass R."/>
            <person name="Muchugi A."/>
            <person name="Goodstein D."/>
            <person name="Egesi C.N."/>
            <person name="Featherston J."/>
            <person name="Asfaw A."/>
            <person name="Simpson G.G."/>
            <person name="Dolezel J."/>
            <person name="Hendre P.S."/>
            <person name="Van Deynze A."/>
            <person name="Kumar P.L."/>
            <person name="Obidiegwu J.E."/>
            <person name="Bhattacharjee R."/>
            <person name="Rokhsar D.S."/>
        </authorList>
    </citation>
    <scope>NUCLEOTIDE SEQUENCE [LARGE SCALE GENOMIC DNA]</scope>
    <source>
        <strain evidence="2">cv. TDa95/00328</strain>
    </source>
</reference>
<evidence type="ECO:0000313" key="1">
    <source>
        <dbReference type="EMBL" id="KAH7672467.1"/>
    </source>
</evidence>
<gene>
    <name evidence="1" type="ORF">IHE45_09G056700</name>
</gene>
<name>A0ACB7VFL8_DIOAL</name>
<accession>A0ACB7VFL8</accession>